<feature type="signal peptide" evidence="2">
    <location>
        <begin position="1"/>
        <end position="20"/>
    </location>
</feature>
<proteinExistence type="predicted"/>
<keyword evidence="2" id="KW-0732">Signal</keyword>
<sequence length="265" mass="28395">MRNWKLALAFVMVISAAGFGCGKDDNGSPTGPSRTTPGTGNPGSGATNAPNLALTRLIGDYTRTTPDPAAPWRTSCPEAFRAIASGQMRNAVVPQLAPNDTLSGGTVGVLSCGWTVVTGYANGQPRYPESDSTVLSNVPAKDGDVVHFWKGESFQKMRFELELPDSKAAINPSSLRASQEGGHWWIKGPLSSLTPSFTSMSFAQDTQEAASLITPMFSANSGRPTTVVYYEGEALDPYTVLYISPQGAMYRFDVRSPERGYARIR</sequence>
<feature type="compositionally biased region" description="Low complexity" evidence="1">
    <location>
        <begin position="27"/>
        <end position="48"/>
    </location>
</feature>
<dbReference type="Proteomes" id="UP000178892">
    <property type="component" value="Unassembled WGS sequence"/>
</dbReference>
<evidence type="ECO:0008006" key="5">
    <source>
        <dbReference type="Google" id="ProtNLM"/>
    </source>
</evidence>
<feature type="region of interest" description="Disordered" evidence="1">
    <location>
        <begin position="22"/>
        <end position="49"/>
    </location>
</feature>
<protein>
    <recommendedName>
        <fullName evidence="5">Lipoprotein</fullName>
    </recommendedName>
</protein>
<dbReference type="PROSITE" id="PS51257">
    <property type="entry name" value="PROKAR_LIPOPROTEIN"/>
    <property type="match status" value="1"/>
</dbReference>
<gene>
    <name evidence="3" type="ORF">A2720_01960</name>
</gene>
<dbReference type="EMBL" id="MFEL01000001">
    <property type="protein sequence ID" value="OGE81920.1"/>
    <property type="molecule type" value="Genomic_DNA"/>
</dbReference>
<organism evidence="3 4">
    <name type="scientific">Candidatus Doudnabacteria bacterium RIFCSPHIGHO2_01_FULL_46_24</name>
    <dbReference type="NCBI Taxonomy" id="1817825"/>
    <lineage>
        <taxon>Bacteria</taxon>
        <taxon>Candidatus Doudnaibacteriota</taxon>
    </lineage>
</organism>
<dbReference type="AlphaFoldDB" id="A0A1F5NX67"/>
<evidence type="ECO:0000256" key="2">
    <source>
        <dbReference type="SAM" id="SignalP"/>
    </source>
</evidence>
<accession>A0A1F5NX67</accession>
<comment type="caution">
    <text evidence="3">The sequence shown here is derived from an EMBL/GenBank/DDBJ whole genome shotgun (WGS) entry which is preliminary data.</text>
</comment>
<reference evidence="3 4" key="1">
    <citation type="journal article" date="2016" name="Nat. Commun.">
        <title>Thousands of microbial genomes shed light on interconnected biogeochemical processes in an aquifer system.</title>
        <authorList>
            <person name="Anantharaman K."/>
            <person name="Brown C.T."/>
            <person name="Hug L.A."/>
            <person name="Sharon I."/>
            <person name="Castelle C.J."/>
            <person name="Probst A.J."/>
            <person name="Thomas B.C."/>
            <person name="Singh A."/>
            <person name="Wilkins M.J."/>
            <person name="Karaoz U."/>
            <person name="Brodie E.L."/>
            <person name="Williams K.H."/>
            <person name="Hubbard S.S."/>
            <person name="Banfield J.F."/>
        </authorList>
    </citation>
    <scope>NUCLEOTIDE SEQUENCE [LARGE SCALE GENOMIC DNA]</scope>
</reference>
<feature type="chain" id="PRO_5009520228" description="Lipoprotein" evidence="2">
    <location>
        <begin position="21"/>
        <end position="265"/>
    </location>
</feature>
<evidence type="ECO:0000256" key="1">
    <source>
        <dbReference type="SAM" id="MobiDB-lite"/>
    </source>
</evidence>
<evidence type="ECO:0000313" key="4">
    <source>
        <dbReference type="Proteomes" id="UP000178892"/>
    </source>
</evidence>
<name>A0A1F5NX67_9BACT</name>
<evidence type="ECO:0000313" key="3">
    <source>
        <dbReference type="EMBL" id="OGE81920.1"/>
    </source>
</evidence>